<keyword evidence="1" id="KW-0732">Signal</keyword>
<accession>A0ABX0YQ62</accession>
<organism evidence="2 3">
    <name type="scientific">Streptomyces thermoviolaceus subsp. thermoviolaceus</name>
    <dbReference type="NCBI Taxonomy" id="66860"/>
    <lineage>
        <taxon>Bacteria</taxon>
        <taxon>Bacillati</taxon>
        <taxon>Actinomycetota</taxon>
        <taxon>Actinomycetes</taxon>
        <taxon>Kitasatosporales</taxon>
        <taxon>Streptomycetaceae</taxon>
        <taxon>Streptomyces</taxon>
    </lineage>
</organism>
<protein>
    <recommendedName>
        <fullName evidence="4">Lipoprotein</fullName>
    </recommendedName>
</protein>
<evidence type="ECO:0008006" key="4">
    <source>
        <dbReference type="Google" id="ProtNLM"/>
    </source>
</evidence>
<dbReference type="PANTHER" id="PTHR39335">
    <property type="entry name" value="BLL4220 PROTEIN"/>
    <property type="match status" value="1"/>
</dbReference>
<dbReference type="Proteomes" id="UP000635996">
    <property type="component" value="Unassembled WGS sequence"/>
</dbReference>
<evidence type="ECO:0000313" key="3">
    <source>
        <dbReference type="Proteomes" id="UP000635996"/>
    </source>
</evidence>
<feature type="chain" id="PRO_5046325132" description="Lipoprotein" evidence="1">
    <location>
        <begin position="23"/>
        <end position="162"/>
    </location>
</feature>
<reference evidence="2 3" key="1">
    <citation type="submission" date="2020-03" db="EMBL/GenBank/DDBJ databases">
        <title>WGS of actinomycetes isolated from Thailand.</title>
        <authorList>
            <person name="Thawai C."/>
        </authorList>
    </citation>
    <scope>NUCLEOTIDE SEQUENCE [LARGE SCALE GENOMIC DNA]</scope>
    <source>
        <strain evidence="2 3">NBRC 13905</strain>
    </source>
</reference>
<evidence type="ECO:0000256" key="1">
    <source>
        <dbReference type="SAM" id="SignalP"/>
    </source>
</evidence>
<dbReference type="PANTHER" id="PTHR39335:SF1">
    <property type="entry name" value="BLL4220 PROTEIN"/>
    <property type="match status" value="1"/>
</dbReference>
<dbReference type="PROSITE" id="PS51257">
    <property type="entry name" value="PROKAR_LIPOPROTEIN"/>
    <property type="match status" value="1"/>
</dbReference>
<comment type="caution">
    <text evidence="2">The sequence shown here is derived from an EMBL/GenBank/DDBJ whole genome shotgun (WGS) entry which is preliminary data.</text>
</comment>
<dbReference type="InterPro" id="IPR005297">
    <property type="entry name" value="Lipoprotein_repeat"/>
</dbReference>
<gene>
    <name evidence="2" type="ORF">HCJ95_09605</name>
</gene>
<proteinExistence type="predicted"/>
<dbReference type="EMBL" id="JAATEL010000008">
    <property type="protein sequence ID" value="NJP14544.1"/>
    <property type="molecule type" value="Genomic_DNA"/>
</dbReference>
<name>A0ABX0YQ62_STRTL</name>
<evidence type="ECO:0000313" key="2">
    <source>
        <dbReference type="EMBL" id="NJP14544.1"/>
    </source>
</evidence>
<dbReference type="Pfam" id="PF03640">
    <property type="entry name" value="Lipoprotein_15"/>
    <property type="match status" value="2"/>
</dbReference>
<feature type="signal peptide" evidence="1">
    <location>
        <begin position="1"/>
        <end position="22"/>
    </location>
</feature>
<keyword evidence="3" id="KW-1185">Reference proteome</keyword>
<sequence>MRTRNLVLAATAVSTAVFTLSACGGNASEKGQHAAGAPRNTTSTVSVKLADSEYGRILVDQSGRTLYAFTKDKDGASNCSADCIAVWPALTTGSQPQAGSGAQRPLLAETQRTKGVAQVTYNNWPLYYYVGDAVAGDANGQGIDGQWFVVSADGKLVKKPAN</sequence>
<dbReference type="RefSeq" id="WP_168131376.1">
    <property type="nucleotide sequence ID" value="NZ_BMVZ01000009.1"/>
</dbReference>